<dbReference type="RefSeq" id="WP_013066995.1">
    <property type="nucleotide sequence ID" value="NC_014034.1"/>
</dbReference>
<dbReference type="KEGG" id="rcp:RCAP_rcc01259"/>
<evidence type="ECO:0000313" key="1">
    <source>
        <dbReference type="EMBL" id="ADE85016.1"/>
    </source>
</evidence>
<reference key="1">
    <citation type="submission" date="2008-12" db="EMBL/GenBank/DDBJ databases">
        <title>Complete genome sequence of Rhodobacter capsulatus SB1003.</title>
        <authorList>
            <person name="Strnad H."/>
            <person name="Lapidus A."/>
            <person name="Vlcek C."/>
            <person name="Ulbrich P."/>
            <person name="Paces J."/>
            <person name="Maltsev N."/>
            <person name="Kumar V."/>
            <person name="Kogan Y."/>
            <person name="Milgram A."/>
            <person name="Rebrekov D."/>
            <person name="Mazur M."/>
            <person name="Cox R."/>
            <person name="Kyrpides N."/>
            <person name="Kolar M."/>
            <person name="Sachova J."/>
            <person name="Ridl J."/>
            <person name="Ivanova N."/>
            <person name="Kapatral V."/>
            <person name="Los T."/>
            <person name="Lykidis A."/>
            <person name="Mikhailova N."/>
            <person name="Reznik G."/>
            <person name="Vasieva O."/>
            <person name="Fonstein M."/>
            <person name="Paces V."/>
            <person name="Haselkorn R."/>
        </authorList>
    </citation>
    <scope>NUCLEOTIDE SEQUENCE</scope>
    <source>
        <strain>SB1003</strain>
    </source>
</reference>
<sequence length="361" mass="39742">MTKNPPTNRRADLGRSPDVPRGWALPMLMDIENTADRRLIGPLAVASAERRSAVFAALAKLQDRDQAETPATIRSLAPEVLVEWLLTATPREIVETCHGAIPALAATVAKTGSSPLDAPADYGRIVSILTGTTRRARRQATCLRQSRRITSDYLRSLDLLRDAYLRPSVVAAIGGAAMARQVEQASEVLTRACLGLPDHVLAQSLEQRGADDLRAWVTRMLLRYGYALCDLEDDADLSFLRTGDDFRACGQRYRNCLDDERAGKITNAALGVTAYAEWRAAPVVVELVRLHDGAETFWVCDGIYGVANEPAPVTVQRAIRAHLRQRGIRSLALAHRDCVEPVAVQRLADIDPVGFLWFRQE</sequence>
<dbReference type="AlphaFoldDB" id="D5ASC5"/>
<dbReference type="GeneID" id="31490170"/>
<dbReference type="Proteomes" id="UP000002361">
    <property type="component" value="Chromosome"/>
</dbReference>
<gene>
    <name evidence="1" type="ordered locus">RCAP_rcc01259</name>
</gene>
<keyword evidence="2" id="KW-1185">Reference proteome</keyword>
<protein>
    <submittedName>
        <fullName evidence="1">Uncharacterized protein</fullName>
    </submittedName>
</protein>
<name>D5ASC5_RHOCB</name>
<dbReference type="HOGENOM" id="CLU_769212_0_0_5"/>
<reference evidence="1 2" key="2">
    <citation type="journal article" date="2010" name="J. Bacteriol.">
        <title>Complete genome sequence of the photosynthetic purple nonsulfur bacterium Rhodobacter capsulatus SB 1003.</title>
        <authorList>
            <person name="Strnad H."/>
            <person name="Lapidus A."/>
            <person name="Paces J."/>
            <person name="Ulbrich P."/>
            <person name="Vlcek C."/>
            <person name="Paces V."/>
            <person name="Haselkorn R."/>
        </authorList>
    </citation>
    <scope>NUCLEOTIDE SEQUENCE [LARGE SCALE GENOMIC DNA]</scope>
    <source>
        <strain evidence="2">ATCC BAA-309 / NBRC 16581 / SB1003</strain>
    </source>
</reference>
<proteinExistence type="predicted"/>
<evidence type="ECO:0000313" key="2">
    <source>
        <dbReference type="Proteomes" id="UP000002361"/>
    </source>
</evidence>
<accession>D5ASC5</accession>
<organism evidence="1 2">
    <name type="scientific">Rhodobacter capsulatus (strain ATCC BAA-309 / NBRC 16581 / SB1003)</name>
    <dbReference type="NCBI Taxonomy" id="272942"/>
    <lineage>
        <taxon>Bacteria</taxon>
        <taxon>Pseudomonadati</taxon>
        <taxon>Pseudomonadota</taxon>
        <taxon>Alphaproteobacteria</taxon>
        <taxon>Rhodobacterales</taxon>
        <taxon>Rhodobacter group</taxon>
        <taxon>Rhodobacter</taxon>
    </lineage>
</organism>
<dbReference type="OrthoDB" id="7691789at2"/>
<dbReference type="EMBL" id="CP001312">
    <property type="protein sequence ID" value="ADE85016.1"/>
    <property type="molecule type" value="Genomic_DNA"/>
</dbReference>